<dbReference type="InterPro" id="IPR050410">
    <property type="entry name" value="CCR4/nocturin_mRNA_transcr"/>
</dbReference>
<dbReference type="RefSeq" id="WP_130063967.1">
    <property type="nucleotide sequence ID" value="NZ_BAAFKU010000001.1"/>
</dbReference>
<evidence type="ECO:0000313" key="4">
    <source>
        <dbReference type="Proteomes" id="UP000324870"/>
    </source>
</evidence>
<dbReference type="Proteomes" id="UP001181347">
    <property type="component" value="Unassembled WGS sequence"/>
</dbReference>
<name>A0AAE4RX50_9BACT</name>
<gene>
    <name evidence="2" type="ORF">F2A26_13630</name>
    <name evidence="3" type="ORF">RVH17_06920</name>
</gene>
<dbReference type="InterPro" id="IPR036691">
    <property type="entry name" value="Endo/exonu/phosph_ase_sf"/>
</dbReference>
<dbReference type="GO" id="GO:0004519">
    <property type="term" value="F:endonuclease activity"/>
    <property type="evidence" value="ECO:0007669"/>
    <property type="project" value="UniProtKB-KW"/>
</dbReference>
<dbReference type="EMBL" id="JAWDES010000005">
    <property type="protein sequence ID" value="MDU0259845.1"/>
    <property type="molecule type" value="Genomic_DNA"/>
</dbReference>
<keyword evidence="3" id="KW-0378">Hydrolase</keyword>
<dbReference type="AlphaFoldDB" id="A0AAE4RX50"/>
<dbReference type="InterPro" id="IPR005135">
    <property type="entry name" value="Endo/exonuclease/phosphatase"/>
</dbReference>
<evidence type="ECO:0000313" key="5">
    <source>
        <dbReference type="Proteomes" id="UP001181347"/>
    </source>
</evidence>
<dbReference type="Proteomes" id="UP000324870">
    <property type="component" value="Unassembled WGS sequence"/>
</dbReference>
<sequence length="305" mass="35200">MNYNRKNYHEKTCFDFCCGIISFGACESNSEILQKPEPEPGNQGNISKEEPFLRLMSFNIRNEAPEDTGAQTWEARKGPILKMWRELNPDVIGIQESQDKLAKYLMENLREYDCIREGQMIMYRRSRFHRINSGVFWLSETPDIPESAGWDTRKPRKTIWIRLQDKETGREFSFYNTHMDNKGVEARINGAKVNVARMKEEAGERGAVVIVGDMNARYDNPTSAPALDVFDTWMKAARTTAPQTDDINSFNGFTTSSLLKGVSSLDHIFYRNFTPLCFKTVNKNYGVPYISDHYPICFDCKFIEK</sequence>
<protein>
    <submittedName>
        <fullName evidence="3">Endonuclease/exonuclease/phosphatase family protein</fullName>
    </submittedName>
</protein>
<dbReference type="PROSITE" id="PS51257">
    <property type="entry name" value="PROKAR_LIPOPROTEIN"/>
    <property type="match status" value="1"/>
</dbReference>
<evidence type="ECO:0000313" key="2">
    <source>
        <dbReference type="EMBL" id="KAA3157816.1"/>
    </source>
</evidence>
<evidence type="ECO:0000259" key="1">
    <source>
        <dbReference type="Pfam" id="PF03372"/>
    </source>
</evidence>
<organism evidence="3 5">
    <name type="scientific">Alistipes finegoldii</name>
    <dbReference type="NCBI Taxonomy" id="214856"/>
    <lineage>
        <taxon>Bacteria</taxon>
        <taxon>Pseudomonadati</taxon>
        <taxon>Bacteroidota</taxon>
        <taxon>Bacteroidia</taxon>
        <taxon>Bacteroidales</taxon>
        <taxon>Rikenellaceae</taxon>
        <taxon>Alistipes</taxon>
    </lineage>
</organism>
<dbReference type="EMBL" id="VVND01000032">
    <property type="protein sequence ID" value="KAA3157816.1"/>
    <property type="molecule type" value="Genomic_DNA"/>
</dbReference>
<dbReference type="GO" id="GO:0000175">
    <property type="term" value="F:3'-5'-RNA exonuclease activity"/>
    <property type="evidence" value="ECO:0007669"/>
    <property type="project" value="TreeGrafter"/>
</dbReference>
<dbReference type="SUPFAM" id="SSF56219">
    <property type="entry name" value="DNase I-like"/>
    <property type="match status" value="1"/>
</dbReference>
<proteinExistence type="predicted"/>
<accession>A0AAE4RX50</accession>
<feature type="domain" description="Endonuclease/exonuclease/phosphatase" evidence="1">
    <location>
        <begin position="56"/>
        <end position="293"/>
    </location>
</feature>
<comment type="caution">
    <text evidence="3">The sequence shown here is derived from an EMBL/GenBank/DDBJ whole genome shotgun (WGS) entry which is preliminary data.</text>
</comment>
<reference evidence="2 4" key="1">
    <citation type="journal article" date="2019" name="Nat. Med.">
        <title>A library of human gut bacterial isolates paired with longitudinal multiomics data enables mechanistic microbiome research.</title>
        <authorList>
            <person name="Poyet M."/>
            <person name="Groussin M."/>
            <person name="Gibbons S.M."/>
            <person name="Avila-Pacheco J."/>
            <person name="Jiang X."/>
            <person name="Kearney S.M."/>
            <person name="Perrotta A.R."/>
            <person name="Berdy B."/>
            <person name="Zhao S."/>
            <person name="Lieberman T.D."/>
            <person name="Swanson P.K."/>
            <person name="Smith M."/>
            <person name="Roesemann S."/>
            <person name="Alexander J.E."/>
            <person name="Rich S.A."/>
            <person name="Livny J."/>
            <person name="Vlamakis H."/>
            <person name="Clish C."/>
            <person name="Bullock K."/>
            <person name="Deik A."/>
            <person name="Scott J."/>
            <person name="Pierce K.A."/>
            <person name="Xavier R.J."/>
            <person name="Alm E.J."/>
        </authorList>
    </citation>
    <scope>NUCLEOTIDE SEQUENCE [LARGE SCALE GENOMIC DNA]</scope>
    <source>
        <strain evidence="2 4">BIOML-A1</strain>
    </source>
</reference>
<dbReference type="PANTHER" id="PTHR12121">
    <property type="entry name" value="CARBON CATABOLITE REPRESSOR PROTEIN 4"/>
    <property type="match status" value="1"/>
</dbReference>
<keyword evidence="3" id="KW-0255">Endonuclease</keyword>
<dbReference type="CDD" id="cd09083">
    <property type="entry name" value="EEP-1"/>
    <property type="match status" value="1"/>
</dbReference>
<evidence type="ECO:0000313" key="3">
    <source>
        <dbReference type="EMBL" id="MDU0259845.1"/>
    </source>
</evidence>
<keyword evidence="4" id="KW-1185">Reference proteome</keyword>
<dbReference type="Pfam" id="PF03372">
    <property type="entry name" value="Exo_endo_phos"/>
    <property type="match status" value="1"/>
</dbReference>
<reference evidence="3" key="2">
    <citation type="submission" date="2023-10" db="EMBL/GenBank/DDBJ databases">
        <title>Genome Sequence of the Bacteria from From Gut Wall in Crohn's Disease.</title>
        <authorList>
            <person name="Rodriguez-Palacios A."/>
        </authorList>
    </citation>
    <scope>NUCLEOTIDE SEQUENCE</scope>
    <source>
        <strain evidence="3">CavFT-hAR58</strain>
    </source>
</reference>
<dbReference type="Gene3D" id="3.60.10.10">
    <property type="entry name" value="Endonuclease/exonuclease/phosphatase"/>
    <property type="match status" value="1"/>
</dbReference>
<keyword evidence="3" id="KW-0540">Nuclease</keyword>
<dbReference type="PANTHER" id="PTHR12121:SF36">
    <property type="entry name" value="ENDONUCLEASE_EXONUCLEASE_PHOSPHATASE DOMAIN-CONTAINING PROTEIN"/>
    <property type="match status" value="1"/>
</dbReference>